<keyword evidence="4" id="KW-1185">Reference proteome</keyword>
<dbReference type="RefSeq" id="WP_040832178.1">
    <property type="nucleotide sequence ID" value="NZ_JBIAQY010000027.1"/>
</dbReference>
<evidence type="ECO:0000313" key="3">
    <source>
        <dbReference type="EMBL" id="MFF3574460.1"/>
    </source>
</evidence>
<reference evidence="3 4" key="1">
    <citation type="submission" date="2024-10" db="EMBL/GenBank/DDBJ databases">
        <title>The Natural Products Discovery Center: Release of the First 8490 Sequenced Strains for Exploring Actinobacteria Biosynthetic Diversity.</title>
        <authorList>
            <person name="Kalkreuter E."/>
            <person name="Kautsar S.A."/>
            <person name="Yang D."/>
            <person name="Bader C.D."/>
            <person name="Teijaro C.N."/>
            <person name="Fluegel L."/>
            <person name="Davis C.M."/>
            <person name="Simpson J.R."/>
            <person name="Lauterbach L."/>
            <person name="Steele A.D."/>
            <person name="Gui C."/>
            <person name="Meng S."/>
            <person name="Li G."/>
            <person name="Viehrig K."/>
            <person name="Ye F."/>
            <person name="Su P."/>
            <person name="Kiefer A.F."/>
            <person name="Nichols A."/>
            <person name="Cepeda A.J."/>
            <person name="Yan W."/>
            <person name="Fan B."/>
            <person name="Jiang Y."/>
            <person name="Adhikari A."/>
            <person name="Zheng C.-J."/>
            <person name="Schuster L."/>
            <person name="Cowan T.M."/>
            <person name="Smanski M.J."/>
            <person name="Chevrette M.G."/>
            <person name="De Carvalho L.P.S."/>
            <person name="Shen B."/>
        </authorList>
    </citation>
    <scope>NUCLEOTIDE SEQUENCE [LARGE SCALE GENOMIC DNA]</scope>
    <source>
        <strain evidence="3 4">NPDC002593</strain>
    </source>
</reference>
<organism evidence="3 4">
    <name type="scientific">Nocardia jiangxiensis</name>
    <dbReference type="NCBI Taxonomy" id="282685"/>
    <lineage>
        <taxon>Bacteria</taxon>
        <taxon>Bacillati</taxon>
        <taxon>Actinomycetota</taxon>
        <taxon>Actinomycetes</taxon>
        <taxon>Mycobacteriales</taxon>
        <taxon>Nocardiaceae</taxon>
        <taxon>Nocardia</taxon>
    </lineage>
</organism>
<comment type="caution">
    <text evidence="3">The sequence shown here is derived from an EMBL/GenBank/DDBJ whole genome shotgun (WGS) entry which is preliminary data.</text>
</comment>
<dbReference type="SUPFAM" id="SSF140453">
    <property type="entry name" value="EsxAB dimer-like"/>
    <property type="match status" value="1"/>
</dbReference>
<gene>
    <name evidence="3" type="ORF">ACFYXQ_42595</name>
</gene>
<accession>A0ABW6SGC8</accession>
<evidence type="ECO:0000256" key="2">
    <source>
        <dbReference type="SAM" id="MobiDB-lite"/>
    </source>
</evidence>
<dbReference type="Gene3D" id="1.10.287.1060">
    <property type="entry name" value="ESAT-6-like"/>
    <property type="match status" value="1"/>
</dbReference>
<protein>
    <recommendedName>
        <fullName evidence="1">ESAT-6-like protein</fullName>
    </recommendedName>
</protein>
<name>A0ABW6SGC8_9NOCA</name>
<dbReference type="Proteomes" id="UP001601992">
    <property type="component" value="Unassembled WGS sequence"/>
</dbReference>
<dbReference type="InterPro" id="IPR010310">
    <property type="entry name" value="T7SS_ESAT-6-like"/>
</dbReference>
<dbReference type="NCBIfam" id="TIGR03930">
    <property type="entry name" value="WXG100_ESAT6"/>
    <property type="match status" value="1"/>
</dbReference>
<comment type="similarity">
    <text evidence="1">Belongs to the WXG100 family.</text>
</comment>
<evidence type="ECO:0000256" key="1">
    <source>
        <dbReference type="RuleBase" id="RU362001"/>
    </source>
</evidence>
<dbReference type="EMBL" id="JBIAQY010000027">
    <property type="protein sequence ID" value="MFF3574460.1"/>
    <property type="molecule type" value="Genomic_DNA"/>
</dbReference>
<evidence type="ECO:0000313" key="4">
    <source>
        <dbReference type="Proteomes" id="UP001601992"/>
    </source>
</evidence>
<dbReference type="Pfam" id="PF06013">
    <property type="entry name" value="WXG100"/>
    <property type="match status" value="1"/>
</dbReference>
<proteinExistence type="inferred from homology"/>
<feature type="region of interest" description="Disordered" evidence="2">
    <location>
        <begin position="87"/>
        <end position="109"/>
    </location>
</feature>
<dbReference type="InterPro" id="IPR036689">
    <property type="entry name" value="ESAT-6-like_sf"/>
</dbReference>
<sequence>MVGHGGSASERPIAVVPDEVAKMGGYAHDQAGTLRNALDSMDREITDLMAAGWSGPAADGFARGWAECRDGGNQIFDTLTELASKLGGGSREYRDGDDGSAARIAEVNS</sequence>